<dbReference type="AlphaFoldDB" id="A0A1Q8XDM8"/>
<dbReference type="Proteomes" id="UP000186769">
    <property type="component" value="Unassembled WGS sequence"/>
</dbReference>
<evidence type="ECO:0000313" key="2">
    <source>
        <dbReference type="EMBL" id="OLO78452.1"/>
    </source>
</evidence>
<evidence type="ECO:0000313" key="3">
    <source>
        <dbReference type="Proteomes" id="UP000186769"/>
    </source>
</evidence>
<dbReference type="EMBL" id="MSKW01000009">
    <property type="protein sequence ID" value="OLO78452.1"/>
    <property type="molecule type" value="Genomic_DNA"/>
</dbReference>
<feature type="region of interest" description="Disordered" evidence="1">
    <location>
        <begin position="12"/>
        <end position="43"/>
    </location>
</feature>
<accession>A0A1Q8XDM8</accession>
<organism evidence="2 3">
    <name type="scientific">Actinomyces oris</name>
    <dbReference type="NCBI Taxonomy" id="544580"/>
    <lineage>
        <taxon>Bacteria</taxon>
        <taxon>Bacillati</taxon>
        <taxon>Actinomycetota</taxon>
        <taxon>Actinomycetes</taxon>
        <taxon>Actinomycetales</taxon>
        <taxon>Actinomycetaceae</taxon>
        <taxon>Actinomyces</taxon>
    </lineage>
</organism>
<gene>
    <name evidence="2" type="ORF">BKH15_04540</name>
</gene>
<comment type="caution">
    <text evidence="2">The sequence shown here is derived from an EMBL/GenBank/DDBJ whole genome shotgun (WGS) entry which is preliminary data.</text>
</comment>
<reference evidence="2 3" key="1">
    <citation type="submission" date="2016-12" db="EMBL/GenBank/DDBJ databases">
        <title>Genomic comparison of strains in the 'Actinomyces naeslundii' group.</title>
        <authorList>
            <person name="Mughal S.R."/>
            <person name="Do T."/>
            <person name="Gilbert S.C."/>
            <person name="Witherden E.A."/>
            <person name="Didelot X."/>
            <person name="Beighton D."/>
        </authorList>
    </citation>
    <scope>NUCLEOTIDE SEQUENCE [LARGE SCALE GENOMIC DNA]</scope>
    <source>
        <strain evidence="2 3">G53E</strain>
    </source>
</reference>
<protein>
    <submittedName>
        <fullName evidence="2">Uncharacterized protein</fullName>
    </submittedName>
</protein>
<name>A0A1Q8XDM8_9ACTO</name>
<evidence type="ECO:0000256" key="1">
    <source>
        <dbReference type="SAM" id="MobiDB-lite"/>
    </source>
</evidence>
<sequence>MVVPGGVRAWSADAASGLVGEPAGAEDAKGAGESADPAAGVGRGGSVCAEGCSTWCLDGLDGRDWLTPSP</sequence>
<proteinExistence type="predicted"/>